<dbReference type="PANTHER" id="PTHR10625:SF5">
    <property type="entry name" value="HISTONE DEACETYLASE"/>
    <property type="match status" value="1"/>
</dbReference>
<name>A0A9W7FH87_9STRA</name>
<feature type="region of interest" description="Disordered" evidence="11">
    <location>
        <begin position="807"/>
        <end position="828"/>
    </location>
</feature>
<dbReference type="PROSITE" id="PS50088">
    <property type="entry name" value="ANK_REPEAT"/>
    <property type="match status" value="1"/>
</dbReference>
<evidence type="ECO:0000256" key="2">
    <source>
        <dbReference type="ARBA" id="ARBA00007738"/>
    </source>
</evidence>
<dbReference type="GO" id="GO:0141221">
    <property type="term" value="F:histone deacetylase activity, hydrolytic mechanism"/>
    <property type="evidence" value="ECO:0007669"/>
    <property type="project" value="UniProtKB-EC"/>
</dbReference>
<evidence type="ECO:0000256" key="8">
    <source>
        <dbReference type="ARBA" id="ARBA00023163"/>
    </source>
</evidence>
<evidence type="ECO:0000256" key="10">
    <source>
        <dbReference type="PROSITE-ProRule" id="PRU00023"/>
    </source>
</evidence>
<feature type="compositionally biased region" description="Polar residues" evidence="11">
    <location>
        <begin position="807"/>
        <end position="818"/>
    </location>
</feature>
<evidence type="ECO:0000256" key="9">
    <source>
        <dbReference type="ARBA" id="ARBA00023242"/>
    </source>
</evidence>
<dbReference type="InterPro" id="IPR000286">
    <property type="entry name" value="HDACs"/>
</dbReference>
<sequence length="850" mass="90191">MKPGTGLSIAIPQSMEGGIPSSSNASSTGPSSATSESSSQNSASLMPPPPSPRFPGLQGVGTIRIASAVPETPPSKFTLTFGEIQQRHAINVEVKKLNIKGVSALLSSMKADTNVCFPVDANLPKDDKPNEPPLVLCCSLVDRPGGLEMLSSLLQNEGRVVGMVSTYDTMGFTGAHWLAAMDSVKGLQLWSAGGGRLDGPAANGDTPLHRAAILNQSKVIKYLVELKMGVGARNGKGEAAVDICTGDRSPFWKAAPCKTLVLSHPDCERHITVDGHQEAPARIPAIMGALRSEFKKGELELSSDFDKATMFQIRRAHHGSYVDMVHRMSRDFYAKTPRSQMKIEALTPRVQKDVEGLTRLKEESTCDTSFSIGSLDAALRAAGGVVHAIDKVCAGEYKNSFVVVRPPGHHAGWKGHVASSTSCGFCIFNSVAVGALHALECTAGVEKVAIIDFDVHHGNGTEEIVRHMNQPGKIFFASAHIYDPNFYPGSGACDDLEKNIVNCGIPPMWECHNKVLEDQFGKAAFRREVVSRIAPTLRAFNPDLVLLSMGFDGSKGDIGNKRDANRSGSVGLDLSKEDYAWAVGIIRKISDVCCGGKMVAVLEGGYGKTEKDKGSGGSIKIGGGGKKKKVIGGAAKEAMERKARERARLEALARGDTGDDTNGGGPAAPKTPEPGKTPESPSGLNLSDLAGNAGACAKALVGITGRSKANVNLGSVSRKYSSGSAVGKLGEKLGKCSFNDRKTERRARRKVVVGKMAVGGIIIFEKLLFTVIVVTSLFSDIEEPCVSNSPSPLTHDTIFNHALSTKLSKSSTRESNPQKMGKIRGDLNPVPDKVTRHVGLDACRVPPKNV</sequence>
<comment type="similarity">
    <text evidence="2">Belongs to the histone deacetylase family. HD type 2 subfamily.</text>
</comment>
<evidence type="ECO:0000259" key="12">
    <source>
        <dbReference type="Pfam" id="PF00850"/>
    </source>
</evidence>
<dbReference type="GO" id="GO:0040029">
    <property type="term" value="P:epigenetic regulation of gene expression"/>
    <property type="evidence" value="ECO:0007669"/>
    <property type="project" value="TreeGrafter"/>
</dbReference>
<feature type="region of interest" description="Disordered" evidence="11">
    <location>
        <begin position="607"/>
        <end position="685"/>
    </location>
</feature>
<keyword evidence="10" id="KW-0040">ANK repeat</keyword>
<dbReference type="SUPFAM" id="SSF52768">
    <property type="entry name" value="Arginase/deacetylase"/>
    <property type="match status" value="1"/>
</dbReference>
<dbReference type="Gene3D" id="1.25.40.20">
    <property type="entry name" value="Ankyrin repeat-containing domain"/>
    <property type="match status" value="1"/>
</dbReference>
<feature type="compositionally biased region" description="Low complexity" evidence="11">
    <location>
        <begin position="20"/>
        <end position="44"/>
    </location>
</feature>
<proteinExistence type="inferred from homology"/>
<comment type="caution">
    <text evidence="13">The sequence shown here is derived from an EMBL/GenBank/DDBJ whole genome shotgun (WGS) entry which is preliminary data.</text>
</comment>
<dbReference type="Proteomes" id="UP001165082">
    <property type="component" value="Unassembled WGS sequence"/>
</dbReference>
<dbReference type="GO" id="GO:0005737">
    <property type="term" value="C:cytoplasm"/>
    <property type="evidence" value="ECO:0007669"/>
    <property type="project" value="TreeGrafter"/>
</dbReference>
<dbReference type="EMBL" id="BRXZ01000462">
    <property type="protein sequence ID" value="GMI12163.1"/>
    <property type="molecule type" value="Genomic_DNA"/>
</dbReference>
<feature type="compositionally biased region" description="Gly residues" evidence="11">
    <location>
        <begin position="615"/>
        <end position="624"/>
    </location>
</feature>
<evidence type="ECO:0000256" key="6">
    <source>
        <dbReference type="ARBA" id="ARBA00022853"/>
    </source>
</evidence>
<feature type="repeat" description="ANK" evidence="10">
    <location>
        <begin position="203"/>
        <end position="235"/>
    </location>
</feature>
<evidence type="ECO:0000256" key="1">
    <source>
        <dbReference type="ARBA" id="ARBA00004123"/>
    </source>
</evidence>
<evidence type="ECO:0000256" key="5">
    <source>
        <dbReference type="ARBA" id="ARBA00022801"/>
    </source>
</evidence>
<keyword evidence="9" id="KW-0539">Nucleus</keyword>
<evidence type="ECO:0000256" key="11">
    <source>
        <dbReference type="SAM" id="MobiDB-lite"/>
    </source>
</evidence>
<dbReference type="OrthoDB" id="424012at2759"/>
<feature type="region of interest" description="Disordered" evidence="11">
    <location>
        <begin position="1"/>
        <end position="58"/>
    </location>
</feature>
<accession>A0A9W7FH87</accession>
<comment type="subcellular location">
    <subcellularLocation>
        <location evidence="1">Nucleus</location>
    </subcellularLocation>
</comment>
<dbReference type="InterPro" id="IPR036770">
    <property type="entry name" value="Ankyrin_rpt-contain_sf"/>
</dbReference>
<evidence type="ECO:0000256" key="3">
    <source>
        <dbReference type="ARBA" id="ARBA00012111"/>
    </source>
</evidence>
<dbReference type="Gene3D" id="3.40.800.20">
    <property type="entry name" value="Histone deacetylase domain"/>
    <property type="match status" value="1"/>
</dbReference>
<evidence type="ECO:0000256" key="4">
    <source>
        <dbReference type="ARBA" id="ARBA00022491"/>
    </source>
</evidence>
<keyword evidence="8" id="KW-0804">Transcription</keyword>
<dbReference type="InterPro" id="IPR023801">
    <property type="entry name" value="His_deacetylse_dom"/>
</dbReference>
<feature type="domain" description="Histone deacetylase" evidence="12">
    <location>
        <begin position="276"/>
        <end position="610"/>
    </location>
</feature>
<dbReference type="PANTHER" id="PTHR10625">
    <property type="entry name" value="HISTONE DEACETYLASE HDAC1-RELATED"/>
    <property type="match status" value="1"/>
</dbReference>
<dbReference type="GO" id="GO:0000118">
    <property type="term" value="C:histone deacetylase complex"/>
    <property type="evidence" value="ECO:0007669"/>
    <property type="project" value="TreeGrafter"/>
</dbReference>
<dbReference type="PRINTS" id="PR01270">
    <property type="entry name" value="HDASUPER"/>
</dbReference>
<evidence type="ECO:0000313" key="13">
    <source>
        <dbReference type="EMBL" id="GMI12163.1"/>
    </source>
</evidence>
<keyword evidence="7" id="KW-0805">Transcription regulation</keyword>
<feature type="compositionally biased region" description="Basic and acidic residues" evidence="11">
    <location>
        <begin position="637"/>
        <end position="657"/>
    </location>
</feature>
<keyword evidence="14" id="KW-1185">Reference proteome</keyword>
<reference evidence="13" key="1">
    <citation type="submission" date="2022-07" db="EMBL/GenBank/DDBJ databases">
        <title>Genome analysis of Parmales, a sister group of diatoms, reveals the evolutionary specialization of diatoms from phago-mixotrophs to photoautotrophs.</title>
        <authorList>
            <person name="Ban H."/>
            <person name="Sato S."/>
            <person name="Yoshikawa S."/>
            <person name="Kazumasa Y."/>
            <person name="Nakamura Y."/>
            <person name="Ichinomiya M."/>
            <person name="Saitoh K."/>
            <person name="Sato N."/>
            <person name="Blanc-Mathieu R."/>
            <person name="Endo H."/>
            <person name="Kuwata A."/>
            <person name="Ogata H."/>
        </authorList>
    </citation>
    <scope>NUCLEOTIDE SEQUENCE</scope>
</reference>
<keyword evidence="6" id="KW-0156">Chromatin regulator</keyword>
<organism evidence="13 14">
    <name type="scientific">Triparma retinervis</name>
    <dbReference type="NCBI Taxonomy" id="2557542"/>
    <lineage>
        <taxon>Eukaryota</taxon>
        <taxon>Sar</taxon>
        <taxon>Stramenopiles</taxon>
        <taxon>Ochrophyta</taxon>
        <taxon>Bolidophyceae</taxon>
        <taxon>Parmales</taxon>
        <taxon>Triparmaceae</taxon>
        <taxon>Triparma</taxon>
    </lineage>
</organism>
<dbReference type="Pfam" id="PF00850">
    <property type="entry name" value="Hist_deacetyl"/>
    <property type="match status" value="1"/>
</dbReference>
<dbReference type="PROSITE" id="PS50297">
    <property type="entry name" value="ANK_REP_REGION"/>
    <property type="match status" value="1"/>
</dbReference>
<protein>
    <recommendedName>
        <fullName evidence="3">histone deacetylase</fullName>
        <ecNumber evidence="3">3.5.1.98</ecNumber>
    </recommendedName>
</protein>
<gene>
    <name evidence="13" type="ORF">TrRE_jg8576</name>
</gene>
<dbReference type="InterPro" id="IPR023696">
    <property type="entry name" value="Ureohydrolase_dom_sf"/>
</dbReference>
<dbReference type="InterPro" id="IPR002110">
    <property type="entry name" value="Ankyrin_rpt"/>
</dbReference>
<dbReference type="EC" id="3.5.1.98" evidence="3"/>
<evidence type="ECO:0000313" key="14">
    <source>
        <dbReference type="Proteomes" id="UP001165082"/>
    </source>
</evidence>
<keyword evidence="4" id="KW-0678">Repressor</keyword>
<dbReference type="AlphaFoldDB" id="A0A9W7FH87"/>
<dbReference type="InterPro" id="IPR037138">
    <property type="entry name" value="His_deacetylse_dom_sf"/>
</dbReference>
<dbReference type="SUPFAM" id="SSF48403">
    <property type="entry name" value="Ankyrin repeat"/>
    <property type="match status" value="1"/>
</dbReference>
<keyword evidence="5" id="KW-0378">Hydrolase</keyword>
<evidence type="ECO:0000256" key="7">
    <source>
        <dbReference type="ARBA" id="ARBA00023015"/>
    </source>
</evidence>